<feature type="binding site" evidence="7">
    <location>
        <begin position="132"/>
        <end position="135"/>
    </location>
    <ligand>
        <name>4-CDP-2-C-methyl-D-erythritol 2-phosphate</name>
        <dbReference type="ChEBI" id="CHEBI:57919"/>
    </ligand>
</feature>
<evidence type="ECO:0000256" key="5">
    <source>
        <dbReference type="ARBA" id="ARBA00023229"/>
    </source>
</evidence>
<comment type="subunit">
    <text evidence="7">Homotrimer.</text>
</comment>
<feature type="binding site" evidence="7">
    <location>
        <position position="42"/>
    </location>
    <ligand>
        <name>a divalent metal cation</name>
        <dbReference type="ChEBI" id="CHEBI:60240"/>
    </ligand>
</feature>
<dbReference type="SUPFAM" id="SSF69765">
    <property type="entry name" value="IpsF-like"/>
    <property type="match status" value="1"/>
</dbReference>
<dbReference type="AlphaFoldDB" id="E1YIT0"/>
<comment type="function">
    <text evidence="7">Involved in the biosynthesis of isopentenyl diphosphate (IPP) and dimethylallyl diphosphate (DMAPP), two major building blocks of isoprenoid compounds. Catalyzes the conversion of 4-diphosphocytidyl-2-C-methyl-D-erythritol 2-phosphate (CDP-ME2P) to 2-C-methyl-D-erythritol 2,4-cyclodiphosphate (ME-CPP) with a corresponding release of cytidine 5-monophosphate (CMP).</text>
</comment>
<feature type="site" description="Transition state stabilizer" evidence="7">
    <location>
        <position position="133"/>
    </location>
</feature>
<dbReference type="EMBL" id="FR695877">
    <property type="protein sequence ID" value="CBX31718.1"/>
    <property type="molecule type" value="Genomic_DNA"/>
</dbReference>
<comment type="catalytic activity">
    <reaction evidence="1 7 8">
        <text>4-CDP-2-C-methyl-D-erythritol 2-phosphate = 2-C-methyl-D-erythritol 2,4-cyclic diphosphate + CMP</text>
        <dbReference type="Rhea" id="RHEA:23864"/>
        <dbReference type="ChEBI" id="CHEBI:57919"/>
        <dbReference type="ChEBI" id="CHEBI:58483"/>
        <dbReference type="ChEBI" id="CHEBI:60377"/>
        <dbReference type="EC" id="4.6.1.12"/>
    </reaction>
</comment>
<dbReference type="HAMAP" id="MF_00107">
    <property type="entry name" value="IspF"/>
    <property type="match status" value="1"/>
</dbReference>
<evidence type="ECO:0000256" key="8">
    <source>
        <dbReference type="RuleBase" id="RU004395"/>
    </source>
</evidence>
<feature type="domain" description="2-C-methyl-D-erythritol 2,4-cyclodiphosphate synthase" evidence="9">
    <location>
        <begin position="1"/>
        <end position="154"/>
    </location>
</feature>
<feature type="binding site" evidence="7">
    <location>
        <begin position="56"/>
        <end position="58"/>
    </location>
    <ligand>
        <name>4-CDP-2-C-methyl-D-erythritol 2-phosphate</name>
        <dbReference type="ChEBI" id="CHEBI:57919"/>
    </ligand>
</feature>
<accession>E1YIT0</accession>
<feature type="site" description="Transition state stabilizer" evidence="7">
    <location>
        <position position="34"/>
    </location>
</feature>
<evidence type="ECO:0000259" key="9">
    <source>
        <dbReference type="Pfam" id="PF02542"/>
    </source>
</evidence>
<evidence type="ECO:0000256" key="1">
    <source>
        <dbReference type="ARBA" id="ARBA00000200"/>
    </source>
</evidence>
<gene>
    <name evidence="7" type="primary">ispF</name>
    <name evidence="11" type="ORF">N47_E52300</name>
    <name evidence="10" type="ORF">N47_K27140</name>
</gene>
<dbReference type="GO" id="GO:0016114">
    <property type="term" value="P:terpenoid biosynthetic process"/>
    <property type="evidence" value="ECO:0007669"/>
    <property type="project" value="InterPro"/>
</dbReference>
<dbReference type="PANTHER" id="PTHR43181:SF1">
    <property type="entry name" value="2-C-METHYL-D-ERYTHRITOL 2,4-CYCLODIPHOSPHATE SYNTHASE, CHLOROPLASTIC"/>
    <property type="match status" value="1"/>
</dbReference>
<dbReference type="EC" id="4.6.1.12" evidence="3 7"/>
<keyword evidence="5 7" id="KW-0414">Isoprene biosynthesis</keyword>
<dbReference type="Gene3D" id="3.30.1330.50">
    <property type="entry name" value="2-C-methyl-D-erythritol 2,4-cyclodiphosphate synthase"/>
    <property type="match status" value="1"/>
</dbReference>
<proteinExistence type="inferred from homology"/>
<dbReference type="GO" id="GO:0008685">
    <property type="term" value="F:2-C-methyl-D-erythritol 2,4-cyclodiphosphate synthase activity"/>
    <property type="evidence" value="ECO:0007669"/>
    <property type="project" value="UniProtKB-UniRule"/>
</dbReference>
<sequence>MRTGIGYDIHKLAHHRKLILGGRLIPFEKGLLGHSDADVVVHAVCDALLGAAGLGDIGMHFPDTDPEYKDICSLELLAKICSMLKNKNHRICNIDLTVFAEKPKLSPYKAEMEVNIAHTADIDKELVNVKATTAEGLGVIGSGEGIAAMCIVLID</sequence>
<feature type="binding site" evidence="7">
    <location>
        <position position="8"/>
    </location>
    <ligand>
        <name>a divalent metal cation</name>
        <dbReference type="ChEBI" id="CHEBI:60240"/>
    </ligand>
</feature>
<comment type="caution">
    <text evidence="7">Lacks conserved residue(s) required for the propagation of feature annotation.</text>
</comment>
<dbReference type="InterPro" id="IPR020555">
    <property type="entry name" value="MECDP_synthase_CS"/>
</dbReference>
<dbReference type="UniPathway" id="UPA00056">
    <property type="reaction ID" value="UER00095"/>
</dbReference>
<dbReference type="EMBL" id="FR695876">
    <property type="protein sequence ID" value="CBX30474.1"/>
    <property type="molecule type" value="Genomic_DNA"/>
</dbReference>
<evidence type="ECO:0000256" key="2">
    <source>
        <dbReference type="ARBA" id="ARBA00004709"/>
    </source>
</evidence>
<dbReference type="CDD" id="cd00554">
    <property type="entry name" value="MECDP_synthase"/>
    <property type="match status" value="1"/>
</dbReference>
<feature type="binding site" evidence="7">
    <location>
        <begin position="8"/>
        <end position="10"/>
    </location>
    <ligand>
        <name>4-CDP-2-C-methyl-D-erythritol 2-phosphate</name>
        <dbReference type="ChEBI" id="CHEBI:57919"/>
    </ligand>
</feature>
<dbReference type="GO" id="GO:0046872">
    <property type="term" value="F:metal ion binding"/>
    <property type="evidence" value="ECO:0007669"/>
    <property type="project" value="UniProtKB-KW"/>
</dbReference>
<protein>
    <recommendedName>
        <fullName evidence="3 7">2-C-methyl-D-erythritol 2,4-cyclodiphosphate synthase</fullName>
        <shortName evidence="7">MECDP-synthase</shortName>
        <shortName evidence="7">MECPP-synthase</shortName>
        <shortName evidence="7">MECPS</shortName>
        <ecNumber evidence="3 7">4.6.1.12</ecNumber>
    </recommendedName>
</protein>
<reference evidence="10" key="1">
    <citation type="journal article" date="2011" name="Environ. Microbiol.">
        <title>Genomic insights into the metabolic potential of the polycyclic aromatic hydrocarbon degrading sulfate-reducing Deltaproteobacterium N47.</title>
        <authorList>
            <person name="Bergmann F."/>
            <person name="Selesi D."/>
            <person name="Weinmaier T."/>
            <person name="Tischler P."/>
            <person name="Rattei T."/>
            <person name="Meckenstock R.U."/>
        </authorList>
    </citation>
    <scope>NUCLEOTIDE SEQUENCE</scope>
</reference>
<dbReference type="Pfam" id="PF02542">
    <property type="entry name" value="YgbB"/>
    <property type="match status" value="1"/>
</dbReference>
<comment type="pathway">
    <text evidence="2 7">Isoprenoid biosynthesis; isopentenyl diphosphate biosynthesis via DXP pathway; isopentenyl diphosphate from 1-deoxy-D-xylulose 5-phosphate: step 4/6.</text>
</comment>
<keyword evidence="4 7" id="KW-0479">Metal-binding</keyword>
<name>E1YIT0_9BACT</name>
<dbReference type="NCBIfam" id="TIGR00151">
    <property type="entry name" value="ispF"/>
    <property type="match status" value="1"/>
</dbReference>
<organism evidence="10">
    <name type="scientific">uncultured Desulfobacterium sp</name>
    <dbReference type="NCBI Taxonomy" id="201089"/>
    <lineage>
        <taxon>Bacteria</taxon>
        <taxon>Pseudomonadati</taxon>
        <taxon>Thermodesulfobacteriota</taxon>
        <taxon>Desulfobacteria</taxon>
        <taxon>Desulfobacterales</taxon>
        <taxon>Desulfobacteriaceae</taxon>
        <taxon>Desulfobacterium</taxon>
        <taxon>environmental samples</taxon>
    </lineage>
</organism>
<evidence type="ECO:0000256" key="7">
    <source>
        <dbReference type="HAMAP-Rule" id="MF_00107"/>
    </source>
</evidence>
<evidence type="ECO:0000313" key="10">
    <source>
        <dbReference type="EMBL" id="CBX30474.1"/>
    </source>
</evidence>
<evidence type="ECO:0000256" key="6">
    <source>
        <dbReference type="ARBA" id="ARBA00023239"/>
    </source>
</evidence>
<dbReference type="InterPro" id="IPR036571">
    <property type="entry name" value="MECDP_synthase_sf"/>
</dbReference>
<evidence type="ECO:0000256" key="4">
    <source>
        <dbReference type="ARBA" id="ARBA00022723"/>
    </source>
</evidence>
<dbReference type="GO" id="GO:0019288">
    <property type="term" value="P:isopentenyl diphosphate biosynthetic process, methylerythritol 4-phosphate pathway"/>
    <property type="evidence" value="ECO:0007669"/>
    <property type="project" value="UniProtKB-UniRule"/>
</dbReference>
<dbReference type="PROSITE" id="PS01350">
    <property type="entry name" value="ISPF"/>
    <property type="match status" value="1"/>
</dbReference>
<dbReference type="PANTHER" id="PTHR43181">
    <property type="entry name" value="2-C-METHYL-D-ERYTHRITOL 2,4-CYCLODIPHOSPHATE SYNTHASE, CHLOROPLASTIC"/>
    <property type="match status" value="1"/>
</dbReference>
<comment type="similarity">
    <text evidence="7 8">Belongs to the IspF family.</text>
</comment>
<comment type="cofactor">
    <cofactor evidence="7">
        <name>a divalent metal cation</name>
        <dbReference type="ChEBI" id="CHEBI:60240"/>
    </cofactor>
    <text evidence="7">Binds 1 divalent metal cation per subunit.</text>
</comment>
<feature type="binding site" evidence="7">
    <location>
        <begin position="34"/>
        <end position="35"/>
    </location>
    <ligand>
        <name>4-CDP-2-C-methyl-D-erythritol 2-phosphate</name>
        <dbReference type="ChEBI" id="CHEBI:57919"/>
    </ligand>
</feature>
<feature type="binding site" evidence="7">
    <location>
        <position position="10"/>
    </location>
    <ligand>
        <name>a divalent metal cation</name>
        <dbReference type="ChEBI" id="CHEBI:60240"/>
    </ligand>
</feature>
<evidence type="ECO:0000256" key="3">
    <source>
        <dbReference type="ARBA" id="ARBA00012579"/>
    </source>
</evidence>
<dbReference type="InterPro" id="IPR003526">
    <property type="entry name" value="MECDP_synthase"/>
</dbReference>
<evidence type="ECO:0000313" key="11">
    <source>
        <dbReference type="EMBL" id="CBX31718.1"/>
    </source>
</evidence>
<feature type="binding site" evidence="7">
    <location>
        <begin position="61"/>
        <end position="65"/>
    </location>
    <ligand>
        <name>4-CDP-2-C-methyl-D-erythritol 2-phosphate</name>
        <dbReference type="ChEBI" id="CHEBI:57919"/>
    </ligand>
</feature>
<keyword evidence="6 7" id="KW-0456">Lyase</keyword>